<organism evidence="1 2">
    <name type="scientific">Kribbella solani</name>
    <dbReference type="NCBI Taxonomy" id="236067"/>
    <lineage>
        <taxon>Bacteria</taxon>
        <taxon>Bacillati</taxon>
        <taxon>Actinomycetota</taxon>
        <taxon>Actinomycetes</taxon>
        <taxon>Propionibacteriales</taxon>
        <taxon>Kribbellaceae</taxon>
        <taxon>Kribbella</taxon>
    </lineage>
</organism>
<keyword evidence="2" id="KW-1185">Reference proteome</keyword>
<sequence>MVNRIQRWLGWMLKVNRVAGPDPGLRTRTAFARVLPDQVVRPVHPSTIQRWEAGSLRAPRGAITRYERLLALPTGTLTSIFDLLEQLGRTPLTVPARNTALPAGRINQLLELACSPDEVISGAEWDELTGLLDARPMAFLPQPLWEAIAERLLVEMLIACGTPWNLRYAAFNRLVVHPSGQEAVIDVCAATAALPDHQVMTSTVAALGASDHAYAITVLLRQLAEPTNDKALTGAVIALAAAADRGRLEAYDQARADAALQAFRSPARPFVRPDDRRTAMVNGIAARTSAVDESGTGELDVLSELVDGLLFDADSEIRVAAAALLAATPYKRSLAAALRAELMKPSTLTGDPEWSSTLLAALRYVGGEPELRLAQLMVTADGLPAETVRVAAFAIAHLDGKAPDSWWNHAIEKHLRQAARRESAEILSGLAYSAGITGHLPTLERLRLDARAPHEAQTAASWWLNLPSQITAGAQT</sequence>
<protein>
    <submittedName>
        <fullName evidence="1">Uncharacterized protein</fullName>
    </submittedName>
</protein>
<name>A0A841DLT8_9ACTN</name>
<gene>
    <name evidence="1" type="ORF">HDA44_003405</name>
</gene>
<accession>A0A841DLT8</accession>
<dbReference type="RefSeq" id="WP_184835512.1">
    <property type="nucleotide sequence ID" value="NZ_BAAAVN010000007.1"/>
</dbReference>
<reference evidence="1 2" key="1">
    <citation type="submission" date="2020-08" db="EMBL/GenBank/DDBJ databases">
        <title>Sequencing the genomes of 1000 actinobacteria strains.</title>
        <authorList>
            <person name="Klenk H.-P."/>
        </authorList>
    </citation>
    <scope>NUCLEOTIDE SEQUENCE [LARGE SCALE GENOMIC DNA]</scope>
    <source>
        <strain evidence="1 2">DSM 17294</strain>
    </source>
</reference>
<dbReference type="Proteomes" id="UP000558997">
    <property type="component" value="Unassembled WGS sequence"/>
</dbReference>
<evidence type="ECO:0000313" key="1">
    <source>
        <dbReference type="EMBL" id="MBB5980064.1"/>
    </source>
</evidence>
<proteinExistence type="predicted"/>
<dbReference type="EMBL" id="JACHNF010000001">
    <property type="protein sequence ID" value="MBB5980064.1"/>
    <property type="molecule type" value="Genomic_DNA"/>
</dbReference>
<evidence type="ECO:0000313" key="2">
    <source>
        <dbReference type="Proteomes" id="UP000558997"/>
    </source>
</evidence>
<comment type="caution">
    <text evidence="1">The sequence shown here is derived from an EMBL/GenBank/DDBJ whole genome shotgun (WGS) entry which is preliminary data.</text>
</comment>
<dbReference type="AlphaFoldDB" id="A0A841DLT8"/>